<dbReference type="GO" id="GO:0005634">
    <property type="term" value="C:nucleus"/>
    <property type="evidence" value="ECO:0007669"/>
    <property type="project" value="UniProtKB-SubCell"/>
</dbReference>
<gene>
    <name evidence="3" type="ORF">CLAFUR5_08601</name>
</gene>
<dbReference type="KEGG" id="ffu:CLAFUR5_08601"/>
<dbReference type="RefSeq" id="XP_047759238.1">
    <property type="nucleotide sequence ID" value="XM_047907749.1"/>
</dbReference>
<dbReference type="GO" id="GO:0006913">
    <property type="term" value="P:nucleocytoplasmic transport"/>
    <property type="evidence" value="ECO:0007669"/>
    <property type="project" value="UniProtKB-UniRule"/>
</dbReference>
<proteinExistence type="predicted"/>
<dbReference type="Gene3D" id="3.10.450.50">
    <property type="match status" value="1"/>
</dbReference>
<evidence type="ECO:0000313" key="3">
    <source>
        <dbReference type="EMBL" id="UJO14872.1"/>
    </source>
</evidence>
<dbReference type="Proteomes" id="UP000756132">
    <property type="component" value="Chromosome 3"/>
</dbReference>
<dbReference type="GO" id="GO:0005737">
    <property type="term" value="C:cytoplasm"/>
    <property type="evidence" value="ECO:0007669"/>
    <property type="project" value="UniProtKB-SubCell"/>
</dbReference>
<dbReference type="InterPro" id="IPR018222">
    <property type="entry name" value="Nuclear_transport_factor_2_euk"/>
</dbReference>
<keyword evidence="1" id="KW-0653">Protein transport</keyword>
<dbReference type="InterPro" id="IPR002075">
    <property type="entry name" value="NTF2_dom"/>
</dbReference>
<comment type="function">
    <text evidence="1">Has a role in nuclear-cytoplasmic transport of proteins and mRNAs.</text>
</comment>
<dbReference type="EMBL" id="CP090165">
    <property type="protein sequence ID" value="UJO14872.1"/>
    <property type="molecule type" value="Genomic_DNA"/>
</dbReference>
<reference evidence="3" key="2">
    <citation type="journal article" date="2022" name="Microb. Genom.">
        <title>A chromosome-scale genome assembly of the tomato pathogen Cladosporium fulvum reveals a compartmentalized genome architecture and the presence of a dispensable chromosome.</title>
        <authorList>
            <person name="Zaccaron A.Z."/>
            <person name="Chen L.H."/>
            <person name="Samaras A."/>
            <person name="Stergiopoulos I."/>
        </authorList>
    </citation>
    <scope>NUCLEOTIDE SEQUENCE</scope>
    <source>
        <strain evidence="3">Race5_Kim</strain>
    </source>
</reference>
<keyword evidence="1" id="KW-0539">Nucleus</keyword>
<comment type="subcellular location">
    <subcellularLocation>
        <location evidence="1">Cytoplasm</location>
    </subcellularLocation>
    <subcellularLocation>
        <location evidence="1">Nucleus</location>
    </subcellularLocation>
</comment>
<keyword evidence="1" id="KW-0813">Transport</keyword>
<dbReference type="PANTHER" id="PTHR12612">
    <property type="entry name" value="NUCLEAR TRANSPORT FACTOR 2"/>
    <property type="match status" value="1"/>
</dbReference>
<reference evidence="3" key="1">
    <citation type="submission" date="2021-12" db="EMBL/GenBank/DDBJ databases">
        <authorList>
            <person name="Zaccaron A."/>
            <person name="Stergiopoulos I."/>
        </authorList>
    </citation>
    <scope>NUCLEOTIDE SEQUENCE</scope>
    <source>
        <strain evidence="3">Race5_Kim</strain>
    </source>
</reference>
<dbReference type="AlphaFoldDB" id="A0A9Q8LCE7"/>
<dbReference type="GeneID" id="71988479"/>
<dbReference type="GO" id="GO:0015031">
    <property type="term" value="P:protein transport"/>
    <property type="evidence" value="ECO:0007669"/>
    <property type="project" value="UniProtKB-KW"/>
</dbReference>
<evidence type="ECO:0000256" key="1">
    <source>
        <dbReference type="RuleBase" id="RU369002"/>
    </source>
</evidence>
<dbReference type="SUPFAM" id="SSF54427">
    <property type="entry name" value="NTF2-like"/>
    <property type="match status" value="1"/>
</dbReference>
<dbReference type="InterPro" id="IPR045875">
    <property type="entry name" value="NTF2"/>
</dbReference>
<evidence type="ECO:0000259" key="2">
    <source>
        <dbReference type="PROSITE" id="PS50177"/>
    </source>
</evidence>
<accession>A0A9Q8LCE7</accession>
<sequence>MSSPTISAATTFLNTFFTIFDTGNRADLIPFYTPTARLTYEDVTYNNAPDIVTFLVEAPKKIQHKRAKTVLEQVNERGDVLVLVTGVLEFGKRGTRTNFATTFVLHRSEGVDMVGEGEGEEEGEFVIGRQVSSISFEGDEELDLAIE</sequence>
<dbReference type="Pfam" id="PF02136">
    <property type="entry name" value="NTF2"/>
    <property type="match status" value="1"/>
</dbReference>
<dbReference type="PROSITE" id="PS50177">
    <property type="entry name" value="NTF2_DOMAIN"/>
    <property type="match status" value="1"/>
</dbReference>
<dbReference type="GO" id="GO:0051028">
    <property type="term" value="P:mRNA transport"/>
    <property type="evidence" value="ECO:0007669"/>
    <property type="project" value="UniProtKB-UniRule"/>
</dbReference>
<dbReference type="InterPro" id="IPR032710">
    <property type="entry name" value="NTF2-like_dom_sf"/>
</dbReference>
<organism evidence="3 4">
    <name type="scientific">Passalora fulva</name>
    <name type="common">Tomato leaf mold</name>
    <name type="synonym">Cladosporium fulvum</name>
    <dbReference type="NCBI Taxonomy" id="5499"/>
    <lineage>
        <taxon>Eukaryota</taxon>
        <taxon>Fungi</taxon>
        <taxon>Dikarya</taxon>
        <taxon>Ascomycota</taxon>
        <taxon>Pezizomycotina</taxon>
        <taxon>Dothideomycetes</taxon>
        <taxon>Dothideomycetidae</taxon>
        <taxon>Mycosphaerellales</taxon>
        <taxon>Mycosphaerellaceae</taxon>
        <taxon>Fulvia</taxon>
    </lineage>
</organism>
<keyword evidence="4" id="KW-1185">Reference proteome</keyword>
<dbReference type="OrthoDB" id="6507044at2759"/>
<keyword evidence="1" id="KW-0963">Cytoplasm</keyword>
<protein>
    <recommendedName>
        <fullName evidence="1">NTF2-related export protein</fullName>
    </recommendedName>
</protein>
<name>A0A9Q8LCE7_PASFU</name>
<feature type="domain" description="NTF2" evidence="2">
    <location>
        <begin position="8"/>
        <end position="134"/>
    </location>
</feature>
<evidence type="ECO:0000313" key="4">
    <source>
        <dbReference type="Proteomes" id="UP000756132"/>
    </source>
</evidence>